<dbReference type="PANTHER" id="PTHR34107">
    <property type="entry name" value="SLL0198 PROTEIN-RELATED"/>
    <property type="match status" value="1"/>
</dbReference>
<dbReference type="SUPFAM" id="SSF52980">
    <property type="entry name" value="Restriction endonuclease-like"/>
    <property type="match status" value="1"/>
</dbReference>
<comment type="caution">
    <text evidence="2">The sequence shown here is derived from an EMBL/GenBank/DDBJ whole genome shotgun (WGS) entry which is preliminary data.</text>
</comment>
<dbReference type="InterPro" id="IPR008538">
    <property type="entry name" value="Uma2"/>
</dbReference>
<protein>
    <recommendedName>
        <fullName evidence="1">Putative restriction endonuclease domain-containing protein</fullName>
    </recommendedName>
</protein>
<evidence type="ECO:0000313" key="3">
    <source>
        <dbReference type="Proteomes" id="UP000249081"/>
    </source>
</evidence>
<dbReference type="EMBL" id="QBMN01000005">
    <property type="protein sequence ID" value="PZO45478.1"/>
    <property type="molecule type" value="Genomic_DNA"/>
</dbReference>
<reference evidence="3" key="1">
    <citation type="submission" date="2018-04" db="EMBL/GenBank/DDBJ databases">
        <authorList>
            <person name="Cornet L."/>
        </authorList>
    </citation>
    <scope>NUCLEOTIDE SEQUENCE [LARGE SCALE GENOMIC DNA]</scope>
</reference>
<dbReference type="Gene3D" id="3.90.1570.10">
    <property type="entry name" value="tt1808, chain A"/>
    <property type="match status" value="1"/>
</dbReference>
<proteinExistence type="predicted"/>
<reference evidence="2 3" key="2">
    <citation type="submission" date="2018-06" db="EMBL/GenBank/DDBJ databases">
        <title>Metagenomic assembly of (sub)arctic Cyanobacteria and their associated microbiome from non-axenic cultures.</title>
        <authorList>
            <person name="Baurain D."/>
        </authorList>
    </citation>
    <scope>NUCLEOTIDE SEQUENCE [LARGE SCALE GENOMIC DNA]</scope>
    <source>
        <strain evidence="2">ULC041bin1</strain>
    </source>
</reference>
<dbReference type="Pfam" id="PF05685">
    <property type="entry name" value="Uma2"/>
    <property type="match status" value="1"/>
</dbReference>
<name>A0A2W4YRK2_9CYAN</name>
<evidence type="ECO:0000259" key="1">
    <source>
        <dbReference type="Pfam" id="PF05685"/>
    </source>
</evidence>
<dbReference type="Proteomes" id="UP000249081">
    <property type="component" value="Unassembled WGS sequence"/>
</dbReference>
<accession>A0A2W4YRK2</accession>
<evidence type="ECO:0000313" key="2">
    <source>
        <dbReference type="EMBL" id="PZO45478.1"/>
    </source>
</evidence>
<dbReference type="AlphaFoldDB" id="A0A2W4YRK2"/>
<gene>
    <name evidence="2" type="ORF">DCF17_01320</name>
</gene>
<sequence>MVQTPAKIIALAEFLQQPETKPAREYVDGQIIQKSMPQGQDSTIQGELVTAINAVTKPGNLAWAFPELRCTFGGRSIIPDVSVFRWQRLPTNDDGTIANTFSAAPDWTIEILSPEQSSTRVVSNILHCLNHGSLGGWLIDPNENLVQVFLPDQLPASLEEADNELTMTGLAPTLTLTVGQVFGWLRVG</sequence>
<dbReference type="PANTHER" id="PTHR34107:SF5">
    <property type="entry name" value="SLL1355 PROTEIN"/>
    <property type="match status" value="1"/>
</dbReference>
<organism evidence="2 3">
    <name type="scientific">Shackletoniella antarctica</name>
    <dbReference type="NCBI Taxonomy" id="268115"/>
    <lineage>
        <taxon>Bacteria</taxon>
        <taxon>Bacillati</taxon>
        <taxon>Cyanobacteriota</taxon>
        <taxon>Cyanophyceae</taxon>
        <taxon>Oculatellales</taxon>
        <taxon>Oculatellaceae</taxon>
        <taxon>Shackletoniella</taxon>
    </lineage>
</organism>
<feature type="domain" description="Putative restriction endonuclease" evidence="1">
    <location>
        <begin position="12"/>
        <end position="178"/>
    </location>
</feature>
<dbReference type="InterPro" id="IPR012296">
    <property type="entry name" value="Nuclease_put_TT1808"/>
</dbReference>
<dbReference type="InterPro" id="IPR011335">
    <property type="entry name" value="Restrct_endonuc-II-like"/>
</dbReference>
<dbReference type="CDD" id="cd06260">
    <property type="entry name" value="DUF820-like"/>
    <property type="match status" value="1"/>
</dbReference>